<evidence type="ECO:0000256" key="1">
    <source>
        <dbReference type="ARBA" id="ARBA00022485"/>
    </source>
</evidence>
<gene>
    <name evidence="6" type="ORF">NFI80_13645</name>
</gene>
<keyword evidence="3" id="KW-0560">Oxidoreductase</keyword>
<evidence type="ECO:0000256" key="5">
    <source>
        <dbReference type="ARBA" id="ARBA00023014"/>
    </source>
</evidence>
<evidence type="ECO:0000256" key="4">
    <source>
        <dbReference type="ARBA" id="ARBA00023004"/>
    </source>
</evidence>
<protein>
    <submittedName>
        <fullName evidence="6">FAD-dependent oxidoreductase</fullName>
    </submittedName>
</protein>
<dbReference type="InterPro" id="IPR039650">
    <property type="entry name" value="HdrA-like"/>
</dbReference>
<keyword evidence="1" id="KW-0004">4Fe-4S</keyword>
<keyword evidence="7" id="KW-1185">Reference proteome</keyword>
<sequence length="553" mass="61997">MNKYLIYLIAFFLIAASPSCSEKKNEEAKDALTADVIIYGGTSAAVTAAVQVTKSGKTVLVVSPDKHLGGLSAGGLGFTDTGNKSVIGGLAREFYHRLYQHYDKPEAWKWQKKDEYGNKGQGTPAMDGAERTMWIFEPHAAEQVFEDFVKENNIKIYRDEWLDRDKGVEKKDGKIVSIKTLSGKTFAGKMFIDATYEGDLMAAAGVKYHVGREANSVYNEKWNGVQAGVFQHGHYFKKNISPYKVEGDPKSGLLPYISDEPIAENGSGDKKIQAYCFRMCLSSNPDNRIPFEKPEGYDVGNYELLARVYKAGWDETFDKYDPIPNKKTDTNNHGPFSTDFIGENYDYPEATYERRKAIIKAHEVYQKGLMYFLTNDPRVPADVRKEMSKWGLPKDEFKDNGGWPHQIYVREARRMISATVMNENHTMGITPVEQPVGMGSYALDSHNAQRYVKKDGYVQNEGDIGVHPKSPYSISYASIVPKKEECENLFVPVCLSSSHIAYGSIRMEPVFMILGQSAAAAAVQAIDTKVAVQDVDYAKLKEQLLKDKQKLEL</sequence>
<dbReference type="EMBL" id="CP098805">
    <property type="protein sequence ID" value="USJ28919.1"/>
    <property type="molecule type" value="Genomic_DNA"/>
</dbReference>
<keyword evidence="2" id="KW-0479">Metal-binding</keyword>
<accession>A0ABY4XES2</accession>
<reference evidence="6" key="1">
    <citation type="submission" date="2022-06" db="EMBL/GenBank/DDBJ databases">
        <title>Novel species in genus Dyadobacter.</title>
        <authorList>
            <person name="Ma C."/>
        </authorList>
    </citation>
    <scope>NUCLEOTIDE SEQUENCE</scope>
    <source>
        <strain evidence="6">CY22</strain>
    </source>
</reference>
<name>A0ABY4XES2_9BACT</name>
<organism evidence="6 7">
    <name type="scientific">Dyadobacter chenhuakuii</name>
    <dbReference type="NCBI Taxonomy" id="2909339"/>
    <lineage>
        <taxon>Bacteria</taxon>
        <taxon>Pseudomonadati</taxon>
        <taxon>Bacteroidota</taxon>
        <taxon>Cytophagia</taxon>
        <taxon>Cytophagales</taxon>
        <taxon>Spirosomataceae</taxon>
        <taxon>Dyadobacter</taxon>
    </lineage>
</organism>
<keyword evidence="5" id="KW-0411">Iron-sulfur</keyword>
<dbReference type="SUPFAM" id="SSF51905">
    <property type="entry name" value="FAD/NAD(P)-binding domain"/>
    <property type="match status" value="1"/>
</dbReference>
<dbReference type="PANTHER" id="PTHR43498:SF1">
    <property type="entry name" value="COB--COM HETERODISULFIDE REDUCTASE IRON-SULFUR SUBUNIT A"/>
    <property type="match status" value="1"/>
</dbReference>
<dbReference type="Pfam" id="PF12831">
    <property type="entry name" value="FAD_oxidored"/>
    <property type="match status" value="1"/>
</dbReference>
<evidence type="ECO:0000313" key="7">
    <source>
        <dbReference type="Proteomes" id="UP001055420"/>
    </source>
</evidence>
<keyword evidence="4" id="KW-0408">Iron</keyword>
<dbReference type="Proteomes" id="UP001055420">
    <property type="component" value="Chromosome"/>
</dbReference>
<evidence type="ECO:0000256" key="2">
    <source>
        <dbReference type="ARBA" id="ARBA00022723"/>
    </source>
</evidence>
<dbReference type="RefSeq" id="WP_235162723.1">
    <property type="nucleotide sequence ID" value="NZ_CP098805.1"/>
</dbReference>
<dbReference type="PANTHER" id="PTHR43498">
    <property type="entry name" value="FERREDOXIN:COB-COM HETERODISULFIDE REDUCTASE SUBUNIT A"/>
    <property type="match status" value="1"/>
</dbReference>
<evidence type="ECO:0000256" key="3">
    <source>
        <dbReference type="ARBA" id="ARBA00023002"/>
    </source>
</evidence>
<dbReference type="InterPro" id="IPR036188">
    <property type="entry name" value="FAD/NAD-bd_sf"/>
</dbReference>
<proteinExistence type="predicted"/>
<evidence type="ECO:0000313" key="6">
    <source>
        <dbReference type="EMBL" id="USJ28919.1"/>
    </source>
</evidence>